<dbReference type="PANTHER" id="PTHR19857">
    <property type="entry name" value="MITOCHONDRIAL DIVISION PROTEIN 1-RELATED"/>
    <property type="match status" value="1"/>
</dbReference>
<organism evidence="3 4">
    <name type="scientific">Mycena maculata</name>
    <dbReference type="NCBI Taxonomy" id="230809"/>
    <lineage>
        <taxon>Eukaryota</taxon>
        <taxon>Fungi</taxon>
        <taxon>Dikarya</taxon>
        <taxon>Basidiomycota</taxon>
        <taxon>Agaricomycotina</taxon>
        <taxon>Agaricomycetes</taxon>
        <taxon>Agaricomycetidae</taxon>
        <taxon>Agaricales</taxon>
        <taxon>Marasmiineae</taxon>
        <taxon>Mycenaceae</taxon>
        <taxon>Mycena</taxon>
    </lineage>
</organism>
<name>A0AAD7J1T6_9AGAR</name>
<evidence type="ECO:0000256" key="1">
    <source>
        <dbReference type="ARBA" id="ARBA00022574"/>
    </source>
</evidence>
<accession>A0AAD7J1T6</accession>
<dbReference type="Gene3D" id="2.130.10.10">
    <property type="entry name" value="YVTN repeat-like/Quinoprotein amine dehydrogenase"/>
    <property type="match status" value="2"/>
</dbReference>
<dbReference type="InterPro" id="IPR015943">
    <property type="entry name" value="WD40/YVTN_repeat-like_dom_sf"/>
</dbReference>
<dbReference type="InterPro" id="IPR051179">
    <property type="entry name" value="WD_repeat_multifunction"/>
</dbReference>
<dbReference type="Proteomes" id="UP001215280">
    <property type="component" value="Unassembled WGS sequence"/>
</dbReference>
<keyword evidence="2" id="KW-0677">Repeat</keyword>
<dbReference type="InterPro" id="IPR001680">
    <property type="entry name" value="WD40_rpt"/>
</dbReference>
<evidence type="ECO:0000313" key="3">
    <source>
        <dbReference type="EMBL" id="KAJ7755278.1"/>
    </source>
</evidence>
<reference evidence="3" key="1">
    <citation type="submission" date="2023-03" db="EMBL/GenBank/DDBJ databases">
        <title>Massive genome expansion in bonnet fungi (Mycena s.s.) driven by repeated elements and novel gene families across ecological guilds.</title>
        <authorList>
            <consortium name="Lawrence Berkeley National Laboratory"/>
            <person name="Harder C.B."/>
            <person name="Miyauchi S."/>
            <person name="Viragh M."/>
            <person name="Kuo A."/>
            <person name="Thoen E."/>
            <person name="Andreopoulos B."/>
            <person name="Lu D."/>
            <person name="Skrede I."/>
            <person name="Drula E."/>
            <person name="Henrissat B."/>
            <person name="Morin E."/>
            <person name="Kohler A."/>
            <person name="Barry K."/>
            <person name="LaButti K."/>
            <person name="Morin E."/>
            <person name="Salamov A."/>
            <person name="Lipzen A."/>
            <person name="Mereny Z."/>
            <person name="Hegedus B."/>
            <person name="Baldrian P."/>
            <person name="Stursova M."/>
            <person name="Weitz H."/>
            <person name="Taylor A."/>
            <person name="Grigoriev I.V."/>
            <person name="Nagy L.G."/>
            <person name="Martin F."/>
            <person name="Kauserud H."/>
        </authorList>
    </citation>
    <scope>NUCLEOTIDE SEQUENCE</scope>
    <source>
        <strain evidence="3">CBHHK188m</strain>
    </source>
</reference>
<proteinExistence type="predicted"/>
<gene>
    <name evidence="3" type="ORF">DFH07DRAFT_773396</name>
</gene>
<keyword evidence="4" id="KW-1185">Reference proteome</keyword>
<dbReference type="AlphaFoldDB" id="A0AAD7J1T6"/>
<dbReference type="EMBL" id="JARJLG010000064">
    <property type="protein sequence ID" value="KAJ7755278.1"/>
    <property type="molecule type" value="Genomic_DNA"/>
</dbReference>
<evidence type="ECO:0000313" key="4">
    <source>
        <dbReference type="Proteomes" id="UP001215280"/>
    </source>
</evidence>
<dbReference type="InterPro" id="IPR036322">
    <property type="entry name" value="WD40_repeat_dom_sf"/>
</dbReference>
<dbReference type="SUPFAM" id="SSF50978">
    <property type="entry name" value="WD40 repeat-like"/>
    <property type="match status" value="1"/>
</dbReference>
<sequence>MLLKFFYRFPLKPSSKHKIYVWHGTLRGDVGAIVSLGTTDDGKLLASGGITGTEVWDLETMQRLRTPSNPGLRGGTTAIVWIKLRDDPGEALFYGTQAGYLVSWRQGPGVQDFEEVSCFQLVDPAEITGLAFDPLSNRVAVCHRQGVVQVYALDSSMNLRAIYSIKIPNCSAKSIAFSATHGISTTAQFIFSADLLAKLRRCGAIGGYIGDAAVDMQGSMCLDDPSCGVNVHRLEEEGQRKVKSFSIPMTKQMRARKVCFSNQCQEIVGGSDHGVMYVFDRRNGETVDELSIHESEWVQTVTATDCNGVPTILAAKSRDAAESNEIFIWHKKTGRTRGVGNRSKIHLQLPKPVRATSIQRSRECVRTVPSAGY</sequence>
<dbReference type="SMART" id="SM00320">
    <property type="entry name" value="WD40"/>
    <property type="match status" value="3"/>
</dbReference>
<keyword evidence="1" id="KW-0853">WD repeat</keyword>
<evidence type="ECO:0000256" key="2">
    <source>
        <dbReference type="ARBA" id="ARBA00022737"/>
    </source>
</evidence>
<protein>
    <submittedName>
        <fullName evidence="3">WD40-repeat-containing domain protein</fullName>
    </submittedName>
</protein>
<comment type="caution">
    <text evidence="3">The sequence shown here is derived from an EMBL/GenBank/DDBJ whole genome shotgun (WGS) entry which is preliminary data.</text>
</comment>